<dbReference type="InterPro" id="IPR027443">
    <property type="entry name" value="IPNS-like_sf"/>
</dbReference>
<dbReference type="PRINTS" id="PR00682">
    <property type="entry name" value="IPNSYNTHASE"/>
</dbReference>
<accession>A0A139ATB3</accession>
<proteinExistence type="inferred from homology"/>
<evidence type="ECO:0000259" key="6">
    <source>
        <dbReference type="PROSITE" id="PS51471"/>
    </source>
</evidence>
<keyword evidence="2 5" id="KW-0479">Metal-binding</keyword>
<dbReference type="PROSITE" id="PS51471">
    <property type="entry name" value="FE2OG_OXY"/>
    <property type="match status" value="1"/>
</dbReference>
<evidence type="ECO:0000256" key="4">
    <source>
        <dbReference type="ARBA" id="ARBA00023004"/>
    </source>
</evidence>
<dbReference type="GO" id="GO:0016491">
    <property type="term" value="F:oxidoreductase activity"/>
    <property type="evidence" value="ECO:0007669"/>
    <property type="project" value="UniProtKB-KW"/>
</dbReference>
<dbReference type="InterPro" id="IPR044861">
    <property type="entry name" value="IPNS-like_FE2OG_OXY"/>
</dbReference>
<gene>
    <name evidence="7" type="ORF">M427DRAFT_52789</name>
</gene>
<evidence type="ECO:0000256" key="1">
    <source>
        <dbReference type="ARBA" id="ARBA00008056"/>
    </source>
</evidence>
<evidence type="ECO:0000256" key="3">
    <source>
        <dbReference type="ARBA" id="ARBA00023002"/>
    </source>
</evidence>
<protein>
    <submittedName>
        <fullName evidence="7">Clavaminate synthase-like protein</fullName>
    </submittedName>
</protein>
<keyword evidence="3 5" id="KW-0560">Oxidoreductase</keyword>
<dbReference type="InterPro" id="IPR026992">
    <property type="entry name" value="DIOX_N"/>
</dbReference>
<dbReference type="Proteomes" id="UP000070544">
    <property type="component" value="Unassembled WGS sequence"/>
</dbReference>
<dbReference type="InterPro" id="IPR005123">
    <property type="entry name" value="Oxoglu/Fe-dep_dioxygenase_dom"/>
</dbReference>
<dbReference type="SUPFAM" id="SSF51197">
    <property type="entry name" value="Clavaminate synthase-like"/>
    <property type="match status" value="1"/>
</dbReference>
<dbReference type="EMBL" id="KQ965737">
    <property type="protein sequence ID" value="KXS19971.1"/>
    <property type="molecule type" value="Genomic_DNA"/>
</dbReference>
<keyword evidence="8" id="KW-1185">Reference proteome</keyword>
<dbReference type="Gene3D" id="2.60.120.330">
    <property type="entry name" value="B-lactam Antibiotic, Isopenicillin N Synthase, Chain"/>
    <property type="match status" value="1"/>
</dbReference>
<dbReference type="STRING" id="1344416.A0A139ATB3"/>
<dbReference type="PANTHER" id="PTHR10209">
    <property type="entry name" value="OXIDOREDUCTASE, 2OG-FE II OXYGENASE FAMILY PROTEIN"/>
    <property type="match status" value="1"/>
</dbReference>
<dbReference type="PANTHER" id="PTHR10209:SF881">
    <property type="entry name" value="FI07970P-RELATED"/>
    <property type="match status" value="1"/>
</dbReference>
<organism evidence="7 8">
    <name type="scientific">Gonapodya prolifera (strain JEL478)</name>
    <name type="common">Monoblepharis prolifera</name>
    <dbReference type="NCBI Taxonomy" id="1344416"/>
    <lineage>
        <taxon>Eukaryota</taxon>
        <taxon>Fungi</taxon>
        <taxon>Fungi incertae sedis</taxon>
        <taxon>Chytridiomycota</taxon>
        <taxon>Chytridiomycota incertae sedis</taxon>
        <taxon>Monoblepharidomycetes</taxon>
        <taxon>Monoblepharidales</taxon>
        <taxon>Gonapodyaceae</taxon>
        <taxon>Gonapodya</taxon>
    </lineage>
</organism>
<dbReference type="AlphaFoldDB" id="A0A139ATB3"/>
<name>A0A139ATB3_GONPJ</name>
<evidence type="ECO:0000256" key="2">
    <source>
        <dbReference type="ARBA" id="ARBA00022723"/>
    </source>
</evidence>
<evidence type="ECO:0000256" key="5">
    <source>
        <dbReference type="RuleBase" id="RU003682"/>
    </source>
</evidence>
<evidence type="ECO:0000313" key="7">
    <source>
        <dbReference type="EMBL" id="KXS19971.1"/>
    </source>
</evidence>
<keyword evidence="4 5" id="KW-0408">Iron</keyword>
<dbReference type="Pfam" id="PF03171">
    <property type="entry name" value="2OG-FeII_Oxy"/>
    <property type="match status" value="1"/>
</dbReference>
<comment type="similarity">
    <text evidence="1 5">Belongs to the iron/ascorbate-dependent oxidoreductase family.</text>
</comment>
<evidence type="ECO:0000313" key="8">
    <source>
        <dbReference type="Proteomes" id="UP000070544"/>
    </source>
</evidence>
<feature type="domain" description="Fe2OG dioxygenase" evidence="6">
    <location>
        <begin position="191"/>
        <end position="311"/>
    </location>
</feature>
<reference evidence="7 8" key="1">
    <citation type="journal article" date="2015" name="Genome Biol. Evol.">
        <title>Phylogenomic analyses indicate that early fungi evolved digesting cell walls of algal ancestors of land plants.</title>
        <authorList>
            <person name="Chang Y."/>
            <person name="Wang S."/>
            <person name="Sekimoto S."/>
            <person name="Aerts A.L."/>
            <person name="Choi C."/>
            <person name="Clum A."/>
            <person name="LaButti K.M."/>
            <person name="Lindquist E.A."/>
            <person name="Yee Ngan C."/>
            <person name="Ohm R.A."/>
            <person name="Salamov A.A."/>
            <person name="Grigoriev I.V."/>
            <person name="Spatafora J.W."/>
            <person name="Berbee M.L."/>
        </authorList>
    </citation>
    <scope>NUCLEOTIDE SEQUENCE [LARGE SCALE GENOMIC DNA]</scope>
    <source>
        <strain evidence="7 8">JEL478</strain>
    </source>
</reference>
<dbReference type="OrthoDB" id="288590at2759"/>
<dbReference type="Pfam" id="PF14226">
    <property type="entry name" value="DIOX_N"/>
    <property type="match status" value="1"/>
</dbReference>
<dbReference type="GO" id="GO:0046872">
    <property type="term" value="F:metal ion binding"/>
    <property type="evidence" value="ECO:0007669"/>
    <property type="project" value="UniProtKB-KW"/>
</dbReference>
<sequence>MPSIGESRDAPRHSIPVVDLFGFEKNSADTERVVRDVRSALRDVGFMYVTNIGPLTHSHVGEMIDLSRAFFARDENYKKQFGDSYGNMDVKTGKRKRALWTHWGYSSFGEERFEANKIDQKEVFDTAKDLLDPLYDLPSYPDEFQLKWNEFTQFHRLCHETTHVLYRAISLSLGLPASALAGKFQWDRDAGGEELRFLKYPQIPGDVLNESAGTDQSGLVRAGMHTDYGSVTLLFQQDVGGLEVYHHPSSTWINVPPPPQDTPRPWIVVNTCDLIEHWTRGLYCSTAHRVRMPRTAEENKERFSIAYFAHANDDVTLEAVGGEEVAKRMWDGKLAGLPGHHSWNEGTAHVEDPSKVTAIEWLCRRMGKTRTWKYSSDA</sequence>